<evidence type="ECO:0000256" key="2">
    <source>
        <dbReference type="ARBA" id="ARBA00023125"/>
    </source>
</evidence>
<dbReference type="EMBL" id="AP025320">
    <property type="protein sequence ID" value="BDD12747.1"/>
    <property type="molecule type" value="Genomic_DNA"/>
</dbReference>
<dbReference type="InterPro" id="IPR011991">
    <property type="entry name" value="ArsR-like_HTH"/>
</dbReference>
<accession>A0AAU9CY60</accession>
<evidence type="ECO:0000313" key="5">
    <source>
        <dbReference type="EMBL" id="BDD12747.1"/>
    </source>
</evidence>
<dbReference type="Pfam" id="PF12840">
    <property type="entry name" value="HTH_20"/>
    <property type="match status" value="1"/>
</dbReference>
<dbReference type="NCBIfam" id="NF033788">
    <property type="entry name" value="HTH_metalloreg"/>
    <property type="match status" value="1"/>
</dbReference>
<dbReference type="GO" id="GO:0003677">
    <property type="term" value="F:DNA binding"/>
    <property type="evidence" value="ECO:0007669"/>
    <property type="project" value="UniProtKB-KW"/>
</dbReference>
<keyword evidence="6" id="KW-1185">Reference proteome</keyword>
<dbReference type="KEGG" id="fax:FUAX_51790"/>
<dbReference type="Proteomes" id="UP001348817">
    <property type="component" value="Plasmid pFA6"/>
</dbReference>
<dbReference type="Gene3D" id="1.10.10.10">
    <property type="entry name" value="Winged helix-like DNA-binding domain superfamily/Winged helix DNA-binding domain"/>
    <property type="match status" value="1"/>
</dbReference>
<dbReference type="PANTHER" id="PTHR33154:SF15">
    <property type="entry name" value="REGULATORY PROTEIN ARSR"/>
    <property type="match status" value="1"/>
</dbReference>
<name>A0AAU9CY60_9BACT</name>
<dbReference type="RefSeq" id="WP_338396045.1">
    <property type="nucleotide sequence ID" value="NZ_AP025320.1"/>
</dbReference>
<dbReference type="InterPro" id="IPR036388">
    <property type="entry name" value="WH-like_DNA-bd_sf"/>
</dbReference>
<keyword evidence="2" id="KW-0238">DNA-binding</keyword>
<dbReference type="AlphaFoldDB" id="A0AAU9CY60"/>
<proteinExistence type="predicted"/>
<dbReference type="InterPro" id="IPR001845">
    <property type="entry name" value="HTH_ArsR_DNA-bd_dom"/>
</dbReference>
<dbReference type="SUPFAM" id="SSF46785">
    <property type="entry name" value="Winged helix' DNA-binding domain"/>
    <property type="match status" value="1"/>
</dbReference>
<dbReference type="SMART" id="SM00418">
    <property type="entry name" value="HTH_ARSR"/>
    <property type="match status" value="1"/>
</dbReference>
<evidence type="ECO:0000313" key="6">
    <source>
        <dbReference type="Proteomes" id="UP001348817"/>
    </source>
</evidence>
<keyword evidence="5" id="KW-0614">Plasmid</keyword>
<dbReference type="InterPro" id="IPR051081">
    <property type="entry name" value="HTH_MetalResp_TranReg"/>
</dbReference>
<dbReference type="CDD" id="cd00090">
    <property type="entry name" value="HTH_ARSR"/>
    <property type="match status" value="1"/>
</dbReference>
<evidence type="ECO:0000259" key="4">
    <source>
        <dbReference type="SMART" id="SM00418"/>
    </source>
</evidence>
<reference evidence="5 6" key="1">
    <citation type="submission" date="2021-12" db="EMBL/GenBank/DDBJ databases">
        <title>Genome sequencing of bacteria with rrn-lacking chromosome and rrn-plasmid.</title>
        <authorList>
            <person name="Anda M."/>
            <person name="Iwasaki W."/>
        </authorList>
    </citation>
    <scope>NUCLEOTIDE SEQUENCE [LARGE SCALE GENOMIC DNA]</scope>
    <source>
        <strain evidence="5 6">DSM 100852</strain>
        <plasmid evidence="5 6">pFA6</plasmid>
    </source>
</reference>
<evidence type="ECO:0000256" key="1">
    <source>
        <dbReference type="ARBA" id="ARBA00023015"/>
    </source>
</evidence>
<protein>
    <submittedName>
        <fullName evidence="5">Transcriptional regulator</fullName>
    </submittedName>
</protein>
<dbReference type="PANTHER" id="PTHR33154">
    <property type="entry name" value="TRANSCRIPTIONAL REGULATOR, ARSR FAMILY"/>
    <property type="match status" value="1"/>
</dbReference>
<dbReference type="PRINTS" id="PR00778">
    <property type="entry name" value="HTHARSR"/>
</dbReference>
<keyword evidence="3" id="KW-0804">Transcription</keyword>
<sequence>MGITKKEAFSEEQNRMADFAKALAHPARIAILQYMIRQKECICGQLVDELDISQSTISQHLRELKRVGLIKGEINPPKVKYCVNPEVWKQAQDSIGGLFGMFSPKSDCDCDC</sequence>
<dbReference type="InterPro" id="IPR036390">
    <property type="entry name" value="WH_DNA-bd_sf"/>
</dbReference>
<keyword evidence="1" id="KW-0805">Transcription regulation</keyword>
<feature type="domain" description="HTH arsR-type" evidence="4">
    <location>
        <begin position="18"/>
        <end position="100"/>
    </location>
</feature>
<geneLocation type="plasmid" evidence="5 6">
    <name>pFA6</name>
</geneLocation>
<organism evidence="5 6">
    <name type="scientific">Fulvitalea axinellae</name>
    <dbReference type="NCBI Taxonomy" id="1182444"/>
    <lineage>
        <taxon>Bacteria</taxon>
        <taxon>Pseudomonadati</taxon>
        <taxon>Bacteroidota</taxon>
        <taxon>Cytophagia</taxon>
        <taxon>Cytophagales</taxon>
        <taxon>Persicobacteraceae</taxon>
        <taxon>Fulvitalea</taxon>
    </lineage>
</organism>
<evidence type="ECO:0000256" key="3">
    <source>
        <dbReference type="ARBA" id="ARBA00023163"/>
    </source>
</evidence>
<dbReference type="GO" id="GO:0003700">
    <property type="term" value="F:DNA-binding transcription factor activity"/>
    <property type="evidence" value="ECO:0007669"/>
    <property type="project" value="InterPro"/>
</dbReference>
<gene>
    <name evidence="5" type="ORF">FUAX_51790</name>
</gene>